<evidence type="ECO:0000313" key="11">
    <source>
        <dbReference type="Proteomes" id="UP000732377"/>
    </source>
</evidence>
<dbReference type="GO" id="GO:0005886">
    <property type="term" value="C:plasma membrane"/>
    <property type="evidence" value="ECO:0007669"/>
    <property type="project" value="UniProtKB-SubCell"/>
</dbReference>
<keyword evidence="5 8" id="KW-0573">Peptidoglycan synthesis</keyword>
<evidence type="ECO:0000256" key="8">
    <source>
        <dbReference type="HAMAP-Rule" id="MF_02078"/>
    </source>
</evidence>
<comment type="pathway">
    <text evidence="8">Cell wall biogenesis; peptidoglycan biosynthesis.</text>
</comment>
<evidence type="ECO:0000256" key="6">
    <source>
        <dbReference type="ARBA" id="ARBA00022989"/>
    </source>
</evidence>
<proteinExistence type="inferred from homology"/>
<dbReference type="PRINTS" id="PR01806">
    <property type="entry name" value="VIRFACTRMVIN"/>
</dbReference>
<feature type="transmembrane region" description="Helical" evidence="8">
    <location>
        <begin position="53"/>
        <end position="73"/>
    </location>
</feature>
<feature type="transmembrane region" description="Helical" evidence="8">
    <location>
        <begin position="442"/>
        <end position="463"/>
    </location>
</feature>
<comment type="caution">
    <text evidence="10">The sequence shown here is derived from an EMBL/GenBank/DDBJ whole genome shotgun (WGS) entry which is preliminary data.</text>
</comment>
<gene>
    <name evidence="10" type="primary">mviN</name>
    <name evidence="8" type="synonym">murJ</name>
    <name evidence="10" type="ORF">CWE10_02420</name>
</gene>
<feature type="transmembrane region" description="Helical" evidence="8">
    <location>
        <begin position="189"/>
        <end position="209"/>
    </location>
</feature>
<reference evidence="10" key="1">
    <citation type="submission" date="2017-11" db="EMBL/GenBank/DDBJ databases">
        <title>Three new genomes from thermophilic consortium.</title>
        <authorList>
            <person name="Quaggio R."/>
            <person name="Amgarten D."/>
            <person name="Setubal J.C."/>
        </authorList>
    </citation>
    <scope>NUCLEOTIDE SEQUENCE</scope>
    <source>
        <strain evidence="10">ZCTH01-B2</strain>
    </source>
</reference>
<organism evidence="10 11">
    <name type="scientific">Symbiobacterium thermophilum</name>
    <dbReference type="NCBI Taxonomy" id="2734"/>
    <lineage>
        <taxon>Bacteria</taxon>
        <taxon>Bacillati</taxon>
        <taxon>Bacillota</taxon>
        <taxon>Clostridia</taxon>
        <taxon>Eubacteriales</taxon>
        <taxon>Symbiobacteriaceae</taxon>
        <taxon>Symbiobacterium</taxon>
    </lineage>
</organism>
<keyword evidence="6 8" id="KW-1133">Transmembrane helix</keyword>
<comment type="function">
    <text evidence="8 9">Involved in peptidoglycan biosynthesis. Transports lipid-linked peptidoglycan precursors from the inner to the outer leaflet of the cytoplasmic membrane.</text>
</comment>
<keyword evidence="2 8" id="KW-1003">Cell membrane</keyword>
<dbReference type="Proteomes" id="UP000732377">
    <property type="component" value="Unassembled WGS sequence"/>
</dbReference>
<dbReference type="HAMAP" id="MF_02078">
    <property type="entry name" value="MurJ_MviN"/>
    <property type="match status" value="1"/>
</dbReference>
<evidence type="ECO:0000256" key="4">
    <source>
        <dbReference type="ARBA" id="ARBA00022960"/>
    </source>
</evidence>
<feature type="transmembrane region" description="Helical" evidence="8">
    <location>
        <begin position="483"/>
        <end position="502"/>
    </location>
</feature>
<dbReference type="GO" id="GO:0015648">
    <property type="term" value="F:lipid-linked peptidoglycan transporter activity"/>
    <property type="evidence" value="ECO:0007669"/>
    <property type="project" value="UniProtKB-UniRule"/>
</dbReference>
<evidence type="ECO:0000256" key="9">
    <source>
        <dbReference type="PIRNR" id="PIRNR002869"/>
    </source>
</evidence>
<evidence type="ECO:0000256" key="1">
    <source>
        <dbReference type="ARBA" id="ARBA00004651"/>
    </source>
</evidence>
<keyword evidence="4 8" id="KW-0133">Cell shape</keyword>
<keyword evidence="3 8" id="KW-0812">Transmembrane</keyword>
<evidence type="ECO:0000313" key="10">
    <source>
        <dbReference type="EMBL" id="MBY6275058.1"/>
    </source>
</evidence>
<dbReference type="PANTHER" id="PTHR47019">
    <property type="entry name" value="LIPID II FLIPPASE MURJ"/>
    <property type="match status" value="1"/>
</dbReference>
<dbReference type="RefSeq" id="WP_273377744.1">
    <property type="nucleotide sequence ID" value="NZ_PIUK01000011.1"/>
</dbReference>
<comment type="similarity">
    <text evidence="8 9">Belongs to the MurJ/MviN family.</text>
</comment>
<dbReference type="PIRSF" id="PIRSF002869">
    <property type="entry name" value="MviN"/>
    <property type="match status" value="1"/>
</dbReference>
<evidence type="ECO:0000256" key="3">
    <source>
        <dbReference type="ARBA" id="ARBA00022692"/>
    </source>
</evidence>
<dbReference type="GO" id="GO:0034204">
    <property type="term" value="P:lipid translocation"/>
    <property type="evidence" value="ECO:0007669"/>
    <property type="project" value="TreeGrafter"/>
</dbReference>
<evidence type="ECO:0000256" key="5">
    <source>
        <dbReference type="ARBA" id="ARBA00022984"/>
    </source>
</evidence>
<dbReference type="InterPro" id="IPR004268">
    <property type="entry name" value="MurJ"/>
</dbReference>
<keyword evidence="8 9" id="KW-0961">Cell wall biogenesis/degradation</keyword>
<accession>A0A953I6A2</accession>
<feature type="transmembrane region" description="Helical" evidence="8">
    <location>
        <begin position="350"/>
        <end position="371"/>
    </location>
</feature>
<evidence type="ECO:0000256" key="2">
    <source>
        <dbReference type="ARBA" id="ARBA00022475"/>
    </source>
</evidence>
<dbReference type="CDD" id="cd13123">
    <property type="entry name" value="MATE_MurJ_like"/>
    <property type="match status" value="1"/>
</dbReference>
<dbReference type="GO" id="GO:0071555">
    <property type="term" value="P:cell wall organization"/>
    <property type="evidence" value="ECO:0007669"/>
    <property type="project" value="UniProtKB-UniRule"/>
</dbReference>
<feature type="transmembrane region" description="Helical" evidence="8">
    <location>
        <begin position="12"/>
        <end position="33"/>
    </location>
</feature>
<protein>
    <recommendedName>
        <fullName evidence="8">Probable lipid II flippase MurJ</fullName>
    </recommendedName>
</protein>
<comment type="subcellular location">
    <subcellularLocation>
        <location evidence="1 8">Cell membrane</location>
        <topology evidence="1 8">Multi-pass membrane protein</topology>
    </subcellularLocation>
</comment>
<dbReference type="EMBL" id="PIUK01000011">
    <property type="protein sequence ID" value="MBY6275058.1"/>
    <property type="molecule type" value="Genomic_DNA"/>
</dbReference>
<dbReference type="PANTHER" id="PTHR47019:SF1">
    <property type="entry name" value="LIPID II FLIPPASE MURJ"/>
    <property type="match status" value="1"/>
</dbReference>
<feature type="transmembrane region" description="Helical" evidence="8">
    <location>
        <begin position="164"/>
        <end position="183"/>
    </location>
</feature>
<dbReference type="NCBIfam" id="TIGR01695">
    <property type="entry name" value="murJ_mviN"/>
    <property type="match status" value="1"/>
</dbReference>
<evidence type="ECO:0000256" key="7">
    <source>
        <dbReference type="ARBA" id="ARBA00023136"/>
    </source>
</evidence>
<dbReference type="Pfam" id="PF03023">
    <property type="entry name" value="MurJ"/>
    <property type="match status" value="1"/>
</dbReference>
<dbReference type="AlphaFoldDB" id="A0A953I6A2"/>
<dbReference type="GO" id="GO:0009252">
    <property type="term" value="P:peptidoglycan biosynthetic process"/>
    <property type="evidence" value="ECO:0007669"/>
    <property type="project" value="UniProtKB-UniRule"/>
</dbReference>
<feature type="transmembrane region" description="Helical" evidence="8">
    <location>
        <begin position="312"/>
        <end position="330"/>
    </location>
</feature>
<feature type="transmembrane region" description="Helical" evidence="8">
    <location>
        <begin position="85"/>
        <end position="111"/>
    </location>
</feature>
<name>A0A953I6A2_SYMTR</name>
<dbReference type="GO" id="GO:0008360">
    <property type="term" value="P:regulation of cell shape"/>
    <property type="evidence" value="ECO:0007669"/>
    <property type="project" value="UniProtKB-UniRule"/>
</dbReference>
<dbReference type="InterPro" id="IPR051050">
    <property type="entry name" value="Lipid_II_flippase_MurJ/MviN"/>
</dbReference>
<feature type="transmembrane region" description="Helical" evidence="8">
    <location>
        <begin position="409"/>
        <end position="430"/>
    </location>
</feature>
<sequence length="522" mass="55985">MTSGSPRSLVKAASIITAAAVLSRILGYVREMLLAARFGATYTTDAYVTAHDLPYSLFLTVSAGVVMVFIPVYREVVQRRGHEAAGRLVVSVTNLTLLFALALLALGWALAPWFVPILVPWFPEHAHALTVSLTRTMLPMLLFMGLGGVATAVLNAHHRFTAPAFVGLVNNLPVVLTLLVVSQTAHIRWVAWSVVAGAALGALMLLPSLRRLGIGWRPAVDWEDPGLAKVGRLIVPVLITTGIIQVQDFFDRFLASGLAEGSISALNYAVRVNSLPYGVVGTSIATVLYPTLAAQAADQQADELRATLARGLRMLSFVLLPMAVGLLLFREPIVQLMFQRGAFDPAATRLTAYALLFYAPGILLFGWQDFLNRCFWALQDTRTPAWAAAGLVAFGLVFKLALVGPLAHGGLALGQTLATLVSVGFLLWQLRKRLTYIGGREILRSLGVHLATAAAGGLAGWAVYGLIARAAPGDGLVEQVVRLFPALGTVVVVHVALALLLGDREGAEVVSRAYRRLARRRA</sequence>
<keyword evidence="8 9" id="KW-0813">Transport</keyword>
<feature type="transmembrane region" description="Helical" evidence="8">
    <location>
        <begin position="383"/>
        <end position="403"/>
    </location>
</feature>
<keyword evidence="7 8" id="KW-0472">Membrane</keyword>
<feature type="transmembrane region" description="Helical" evidence="8">
    <location>
        <begin position="137"/>
        <end position="157"/>
    </location>
</feature>